<sequence>MSSLLPSTAITAITASSSMAMSSTAMEVITVTYRSPLDYALYQYTTELLAYFRLQIRADIYTQARANSMQMAQSIHRKFQADRSA</sequence>
<dbReference type="EMBL" id="LS483452">
    <property type="protein sequence ID" value="SQH77981.1"/>
    <property type="molecule type" value="Genomic_DNA"/>
</dbReference>
<proteinExistence type="predicted"/>
<gene>
    <name evidence="1" type="ORF">SHEWBE_4018</name>
</gene>
<organism evidence="1 2">
    <name type="scientific">Shewanella benthica</name>
    <dbReference type="NCBI Taxonomy" id="43661"/>
    <lineage>
        <taxon>Bacteria</taxon>
        <taxon>Pseudomonadati</taxon>
        <taxon>Pseudomonadota</taxon>
        <taxon>Gammaproteobacteria</taxon>
        <taxon>Alteromonadales</taxon>
        <taxon>Shewanellaceae</taxon>
        <taxon>Shewanella</taxon>
    </lineage>
</organism>
<protein>
    <submittedName>
        <fullName evidence="1">Uncharacterized protein</fullName>
    </submittedName>
</protein>
<dbReference type="AlphaFoldDB" id="A0A330M6R1"/>
<accession>A0A330M6R1</accession>
<evidence type="ECO:0000313" key="1">
    <source>
        <dbReference type="EMBL" id="SQH77981.1"/>
    </source>
</evidence>
<dbReference type="KEGG" id="sbk:SHEWBE_4018"/>
<evidence type="ECO:0000313" key="2">
    <source>
        <dbReference type="Proteomes" id="UP000250123"/>
    </source>
</evidence>
<reference evidence="2" key="1">
    <citation type="submission" date="2018-06" db="EMBL/GenBank/DDBJ databases">
        <authorList>
            <person name="Cea G.-C."/>
            <person name="William W."/>
        </authorList>
    </citation>
    <scope>NUCLEOTIDE SEQUENCE [LARGE SCALE GENOMIC DNA]</scope>
    <source>
        <strain evidence="2">DB21MT-2</strain>
    </source>
</reference>
<name>A0A330M6R1_9GAMM</name>
<dbReference type="Proteomes" id="UP000250123">
    <property type="component" value="Chromosome SHEWBE"/>
</dbReference>